<sequence length="41" mass="4281">MWQAGGVVTDPPGCEARLRSDGRWGKGRGAKKLQGATPSVV</sequence>
<dbReference type="AlphaFoldDB" id="A0A0A9A594"/>
<evidence type="ECO:0000313" key="2">
    <source>
        <dbReference type="EMBL" id="JAD46286.1"/>
    </source>
</evidence>
<proteinExistence type="predicted"/>
<accession>A0A0A9A594</accession>
<reference evidence="2" key="1">
    <citation type="submission" date="2014-09" db="EMBL/GenBank/DDBJ databases">
        <authorList>
            <person name="Magalhaes I.L.F."/>
            <person name="Oliveira U."/>
            <person name="Santos F.R."/>
            <person name="Vidigal T.H.D.A."/>
            <person name="Brescovit A.D."/>
            <person name="Santos A.J."/>
        </authorList>
    </citation>
    <scope>NUCLEOTIDE SEQUENCE</scope>
    <source>
        <tissue evidence="2">Shoot tissue taken approximately 20 cm above the soil surface</tissue>
    </source>
</reference>
<reference evidence="2" key="2">
    <citation type="journal article" date="2015" name="Data Brief">
        <title>Shoot transcriptome of the giant reed, Arundo donax.</title>
        <authorList>
            <person name="Barrero R.A."/>
            <person name="Guerrero F.D."/>
            <person name="Moolhuijzen P."/>
            <person name="Goolsby J.A."/>
            <person name="Tidwell J."/>
            <person name="Bellgard S.E."/>
            <person name="Bellgard M.I."/>
        </authorList>
    </citation>
    <scope>NUCLEOTIDE SEQUENCE</scope>
    <source>
        <tissue evidence="2">Shoot tissue taken approximately 20 cm above the soil surface</tissue>
    </source>
</reference>
<dbReference type="EMBL" id="GBRH01251609">
    <property type="protein sequence ID" value="JAD46286.1"/>
    <property type="molecule type" value="Transcribed_RNA"/>
</dbReference>
<evidence type="ECO:0000256" key="1">
    <source>
        <dbReference type="SAM" id="MobiDB-lite"/>
    </source>
</evidence>
<feature type="region of interest" description="Disordered" evidence="1">
    <location>
        <begin position="1"/>
        <end position="41"/>
    </location>
</feature>
<organism evidence="2">
    <name type="scientific">Arundo donax</name>
    <name type="common">Giant reed</name>
    <name type="synonym">Donax arundinaceus</name>
    <dbReference type="NCBI Taxonomy" id="35708"/>
    <lineage>
        <taxon>Eukaryota</taxon>
        <taxon>Viridiplantae</taxon>
        <taxon>Streptophyta</taxon>
        <taxon>Embryophyta</taxon>
        <taxon>Tracheophyta</taxon>
        <taxon>Spermatophyta</taxon>
        <taxon>Magnoliopsida</taxon>
        <taxon>Liliopsida</taxon>
        <taxon>Poales</taxon>
        <taxon>Poaceae</taxon>
        <taxon>PACMAD clade</taxon>
        <taxon>Arundinoideae</taxon>
        <taxon>Arundineae</taxon>
        <taxon>Arundo</taxon>
    </lineage>
</organism>
<name>A0A0A9A594_ARUDO</name>
<protein>
    <submittedName>
        <fullName evidence="2">Uncharacterized protein</fullName>
    </submittedName>
</protein>